<keyword evidence="13" id="KW-1185">Reference proteome</keyword>
<dbReference type="InterPro" id="IPR001509">
    <property type="entry name" value="Epimerase_deHydtase"/>
</dbReference>
<evidence type="ECO:0000256" key="4">
    <source>
        <dbReference type="ARBA" id="ARBA00007637"/>
    </source>
</evidence>
<evidence type="ECO:0000256" key="5">
    <source>
        <dbReference type="ARBA" id="ARBA00013189"/>
    </source>
</evidence>
<dbReference type="Gene3D" id="3.90.25.10">
    <property type="entry name" value="UDP-galactose 4-epimerase, domain 1"/>
    <property type="match status" value="1"/>
</dbReference>
<evidence type="ECO:0000256" key="7">
    <source>
        <dbReference type="ARBA" id="ARBA00023027"/>
    </source>
</evidence>
<keyword evidence="9 10" id="KW-0119">Carbohydrate metabolism</keyword>
<keyword evidence="7 10" id="KW-0520">NAD</keyword>
<comment type="subunit">
    <text evidence="10">Homodimer.</text>
</comment>
<evidence type="ECO:0000259" key="11">
    <source>
        <dbReference type="Pfam" id="PF01370"/>
    </source>
</evidence>
<dbReference type="AlphaFoldDB" id="A0A975GP52"/>
<dbReference type="KEGG" id="dmm:dnm_047080"/>
<dbReference type="NCBIfam" id="TIGR01179">
    <property type="entry name" value="galE"/>
    <property type="match status" value="1"/>
</dbReference>
<dbReference type="EC" id="5.1.3.2" evidence="5 10"/>
<dbReference type="GO" id="GO:0033499">
    <property type="term" value="P:galactose catabolic process via UDP-galactose, Leloir pathway"/>
    <property type="evidence" value="ECO:0007669"/>
    <property type="project" value="TreeGrafter"/>
</dbReference>
<gene>
    <name evidence="12" type="primary">galE</name>
    <name evidence="12" type="ORF">dnm_047080</name>
</gene>
<sequence>MKKYSILVPGGAGYIGSHIVKELLHAGHHVITLDNLSTGYRDMVTGGLFIKGSLENKSLLDDIFSEYQIDAVMHLAAVSLVGESVELPLKYYQNNVAGTVNLLNSMLRHNVKCFIFSSSAAVYGKPENIPITENHPCDPTNPYGRTKNFVEQILKDCDSAYNLRYVSLRYFNAAGADESGKIGERHTPETHLIPLILKTATGERENIRIFGTDYPTADGTCIRDYVHVSDLAQAHLLALNALLDGSRSAVYNLGNSRGYSVREVIELARKVTGRPVSVIEAERRPGDPPVLVANSDKIRKQLGWKPRYEDLETIIRTAWRIENRN</sequence>
<dbReference type="Proteomes" id="UP000663722">
    <property type="component" value="Chromosome"/>
</dbReference>
<dbReference type="InterPro" id="IPR005886">
    <property type="entry name" value="UDP_G4E"/>
</dbReference>
<dbReference type="CDD" id="cd05247">
    <property type="entry name" value="UDP_G4E_1_SDR_e"/>
    <property type="match status" value="1"/>
</dbReference>
<dbReference type="PANTHER" id="PTHR43725">
    <property type="entry name" value="UDP-GLUCOSE 4-EPIMERASE"/>
    <property type="match status" value="1"/>
</dbReference>
<dbReference type="Pfam" id="PF01370">
    <property type="entry name" value="Epimerase"/>
    <property type="match status" value="1"/>
</dbReference>
<comment type="cofactor">
    <cofactor evidence="2 10">
        <name>NAD(+)</name>
        <dbReference type="ChEBI" id="CHEBI:57540"/>
    </cofactor>
</comment>
<evidence type="ECO:0000256" key="10">
    <source>
        <dbReference type="RuleBase" id="RU366046"/>
    </source>
</evidence>
<feature type="domain" description="NAD-dependent epimerase/dehydratase" evidence="11">
    <location>
        <begin position="6"/>
        <end position="254"/>
    </location>
</feature>
<evidence type="ECO:0000313" key="12">
    <source>
        <dbReference type="EMBL" id="QTA88661.1"/>
    </source>
</evidence>
<evidence type="ECO:0000256" key="2">
    <source>
        <dbReference type="ARBA" id="ARBA00001911"/>
    </source>
</evidence>
<dbReference type="EMBL" id="CP061800">
    <property type="protein sequence ID" value="QTA88661.1"/>
    <property type="molecule type" value="Genomic_DNA"/>
</dbReference>
<name>A0A975GP52_9BACT</name>
<comment type="catalytic activity">
    <reaction evidence="1 10">
        <text>UDP-alpha-D-glucose = UDP-alpha-D-galactose</text>
        <dbReference type="Rhea" id="RHEA:22168"/>
        <dbReference type="ChEBI" id="CHEBI:58885"/>
        <dbReference type="ChEBI" id="CHEBI:66914"/>
        <dbReference type="EC" id="5.1.3.2"/>
    </reaction>
</comment>
<evidence type="ECO:0000256" key="8">
    <source>
        <dbReference type="ARBA" id="ARBA00023235"/>
    </source>
</evidence>
<keyword evidence="8 10" id="KW-0413">Isomerase</keyword>
<dbReference type="RefSeq" id="WP_207683326.1">
    <property type="nucleotide sequence ID" value="NZ_CP061800.1"/>
</dbReference>
<dbReference type="Gene3D" id="3.40.50.720">
    <property type="entry name" value="NAD(P)-binding Rossmann-like Domain"/>
    <property type="match status" value="1"/>
</dbReference>
<dbReference type="GO" id="GO:0003978">
    <property type="term" value="F:UDP-glucose 4-epimerase activity"/>
    <property type="evidence" value="ECO:0007669"/>
    <property type="project" value="UniProtKB-UniRule"/>
</dbReference>
<dbReference type="PANTHER" id="PTHR43725:SF53">
    <property type="entry name" value="UDP-ARABINOSE 4-EPIMERASE 1"/>
    <property type="match status" value="1"/>
</dbReference>
<evidence type="ECO:0000313" key="13">
    <source>
        <dbReference type="Proteomes" id="UP000663722"/>
    </source>
</evidence>
<proteinExistence type="inferred from homology"/>
<evidence type="ECO:0000256" key="9">
    <source>
        <dbReference type="ARBA" id="ARBA00023277"/>
    </source>
</evidence>
<evidence type="ECO:0000256" key="1">
    <source>
        <dbReference type="ARBA" id="ARBA00000083"/>
    </source>
</evidence>
<dbReference type="InterPro" id="IPR036291">
    <property type="entry name" value="NAD(P)-bd_dom_sf"/>
</dbReference>
<comment type="pathway">
    <text evidence="3 10">Carbohydrate metabolism; galactose metabolism.</text>
</comment>
<accession>A0A975GP52</accession>
<protein>
    <recommendedName>
        <fullName evidence="6 10">UDP-glucose 4-epimerase</fullName>
        <ecNumber evidence="5 10">5.1.3.2</ecNumber>
    </recommendedName>
</protein>
<evidence type="ECO:0000256" key="3">
    <source>
        <dbReference type="ARBA" id="ARBA00004947"/>
    </source>
</evidence>
<comment type="similarity">
    <text evidence="4 10">Belongs to the NAD(P)-dependent epimerase/dehydratase family.</text>
</comment>
<evidence type="ECO:0000256" key="6">
    <source>
        <dbReference type="ARBA" id="ARBA00018569"/>
    </source>
</evidence>
<dbReference type="SUPFAM" id="SSF51735">
    <property type="entry name" value="NAD(P)-binding Rossmann-fold domains"/>
    <property type="match status" value="1"/>
</dbReference>
<organism evidence="12 13">
    <name type="scientific">Desulfonema magnum</name>
    <dbReference type="NCBI Taxonomy" id="45655"/>
    <lineage>
        <taxon>Bacteria</taxon>
        <taxon>Pseudomonadati</taxon>
        <taxon>Thermodesulfobacteriota</taxon>
        <taxon>Desulfobacteria</taxon>
        <taxon>Desulfobacterales</taxon>
        <taxon>Desulfococcaceae</taxon>
        <taxon>Desulfonema</taxon>
    </lineage>
</organism>
<reference evidence="12" key="1">
    <citation type="journal article" date="2021" name="Microb. Physiol.">
        <title>Proteogenomic Insights into the Physiology of Marine, Sulfate-Reducing, Filamentous Desulfonema limicola and Desulfonema magnum.</title>
        <authorList>
            <person name="Schnaars V."/>
            <person name="Wohlbrand L."/>
            <person name="Scheve S."/>
            <person name="Hinrichs C."/>
            <person name="Reinhardt R."/>
            <person name="Rabus R."/>
        </authorList>
    </citation>
    <scope>NUCLEOTIDE SEQUENCE</scope>
    <source>
        <strain evidence="12">4be13</strain>
    </source>
</reference>